<evidence type="ECO:0000256" key="1">
    <source>
        <dbReference type="SAM" id="MobiDB-lite"/>
    </source>
</evidence>
<dbReference type="AlphaFoldDB" id="A0AAP0LN53"/>
<name>A0AAP0LN53_9ROSI</name>
<evidence type="ECO:0000313" key="2">
    <source>
        <dbReference type="EMBL" id="KAK9176635.1"/>
    </source>
</evidence>
<proteinExistence type="predicted"/>
<dbReference type="EMBL" id="JBCGBO010000025">
    <property type="protein sequence ID" value="KAK9176635.1"/>
    <property type="molecule type" value="Genomic_DNA"/>
</dbReference>
<protein>
    <submittedName>
        <fullName evidence="2">Uncharacterized protein</fullName>
    </submittedName>
</protein>
<gene>
    <name evidence="2" type="ORF">WN944_028654</name>
</gene>
<comment type="caution">
    <text evidence="2">The sequence shown here is derived from an EMBL/GenBank/DDBJ whole genome shotgun (WGS) entry which is preliminary data.</text>
</comment>
<feature type="region of interest" description="Disordered" evidence="1">
    <location>
        <begin position="40"/>
        <end position="62"/>
    </location>
</feature>
<dbReference type="Proteomes" id="UP001428341">
    <property type="component" value="Unassembled WGS sequence"/>
</dbReference>
<sequence>MGEAQVLGLDLRDEEEQERLWAAAEAIMLAEYYTWGEELSKKRKRKRKDQTDIESDATNSKKQVYQVRDADNIVVLVECDKCSLIGESKISKSMPKPSSDDHENTTITTASLKQTVKITHNFYCTKCKTEKTLLEYEEEFEEDEDEEEED</sequence>
<accession>A0AAP0LN53</accession>
<evidence type="ECO:0000313" key="3">
    <source>
        <dbReference type="Proteomes" id="UP001428341"/>
    </source>
</evidence>
<keyword evidence="3" id="KW-1185">Reference proteome</keyword>
<organism evidence="2 3">
    <name type="scientific">Citrus x changshan-huyou</name>
    <dbReference type="NCBI Taxonomy" id="2935761"/>
    <lineage>
        <taxon>Eukaryota</taxon>
        <taxon>Viridiplantae</taxon>
        <taxon>Streptophyta</taxon>
        <taxon>Embryophyta</taxon>
        <taxon>Tracheophyta</taxon>
        <taxon>Spermatophyta</taxon>
        <taxon>Magnoliopsida</taxon>
        <taxon>eudicotyledons</taxon>
        <taxon>Gunneridae</taxon>
        <taxon>Pentapetalae</taxon>
        <taxon>rosids</taxon>
        <taxon>malvids</taxon>
        <taxon>Sapindales</taxon>
        <taxon>Rutaceae</taxon>
        <taxon>Aurantioideae</taxon>
        <taxon>Citrus</taxon>
    </lineage>
</organism>
<reference evidence="2 3" key="1">
    <citation type="submission" date="2024-05" db="EMBL/GenBank/DDBJ databases">
        <title>Haplotype-resolved chromosome-level genome assembly of Huyou (Citrus changshanensis).</title>
        <authorList>
            <person name="Miao C."/>
            <person name="Chen W."/>
            <person name="Wu Y."/>
            <person name="Wang L."/>
            <person name="Zhao S."/>
            <person name="Grierson D."/>
            <person name="Xu C."/>
            <person name="Chen K."/>
        </authorList>
    </citation>
    <scope>NUCLEOTIDE SEQUENCE [LARGE SCALE GENOMIC DNA]</scope>
    <source>
        <strain evidence="2">01-14</strain>
        <tissue evidence="2">Leaf</tissue>
    </source>
</reference>